<sequence>MESSVENITCQSDSYVHTVHKKMFYPVESYNDPGARSPSVTHSLDGSPSVTPSVTHSPNVTPSIAYSLTLSPVLNSHTPSMDSFALQGESLRLMPSFTMSPHGTTSSSSPMTSSPYKTCHKEPLSPSQNRHHALQPPVDNTREQSFQEHSVQ</sequence>
<accession>A0AAN9ACW6</accession>
<gene>
    <name evidence="2" type="ORF">SK128_020385</name>
</gene>
<dbReference type="Proteomes" id="UP001381693">
    <property type="component" value="Unassembled WGS sequence"/>
</dbReference>
<evidence type="ECO:0000313" key="2">
    <source>
        <dbReference type="EMBL" id="KAK7083798.1"/>
    </source>
</evidence>
<feature type="compositionally biased region" description="Low complexity" evidence="1">
    <location>
        <begin position="98"/>
        <end position="115"/>
    </location>
</feature>
<evidence type="ECO:0000313" key="3">
    <source>
        <dbReference type="Proteomes" id="UP001381693"/>
    </source>
</evidence>
<feature type="region of interest" description="Disordered" evidence="1">
    <location>
        <begin position="34"/>
        <end position="58"/>
    </location>
</feature>
<evidence type="ECO:0000256" key="1">
    <source>
        <dbReference type="SAM" id="MobiDB-lite"/>
    </source>
</evidence>
<feature type="region of interest" description="Disordered" evidence="1">
    <location>
        <begin position="95"/>
        <end position="152"/>
    </location>
</feature>
<name>A0AAN9ACW6_HALRR</name>
<dbReference type="AlphaFoldDB" id="A0AAN9ACW6"/>
<dbReference type="EMBL" id="JAXCGZ010002533">
    <property type="protein sequence ID" value="KAK7083798.1"/>
    <property type="molecule type" value="Genomic_DNA"/>
</dbReference>
<protein>
    <submittedName>
        <fullName evidence="2">Uncharacterized protein</fullName>
    </submittedName>
</protein>
<proteinExistence type="predicted"/>
<comment type="caution">
    <text evidence="2">The sequence shown here is derived from an EMBL/GenBank/DDBJ whole genome shotgun (WGS) entry which is preliminary data.</text>
</comment>
<reference evidence="2 3" key="1">
    <citation type="submission" date="2023-11" db="EMBL/GenBank/DDBJ databases">
        <title>Halocaridina rubra genome assembly.</title>
        <authorList>
            <person name="Smith C."/>
        </authorList>
    </citation>
    <scope>NUCLEOTIDE SEQUENCE [LARGE SCALE GENOMIC DNA]</scope>
    <source>
        <strain evidence="2">EP-1</strain>
        <tissue evidence="2">Whole</tissue>
    </source>
</reference>
<keyword evidence="3" id="KW-1185">Reference proteome</keyword>
<feature type="compositionally biased region" description="Low complexity" evidence="1">
    <location>
        <begin position="47"/>
        <end position="58"/>
    </location>
</feature>
<organism evidence="2 3">
    <name type="scientific">Halocaridina rubra</name>
    <name type="common">Hawaiian red shrimp</name>
    <dbReference type="NCBI Taxonomy" id="373956"/>
    <lineage>
        <taxon>Eukaryota</taxon>
        <taxon>Metazoa</taxon>
        <taxon>Ecdysozoa</taxon>
        <taxon>Arthropoda</taxon>
        <taxon>Crustacea</taxon>
        <taxon>Multicrustacea</taxon>
        <taxon>Malacostraca</taxon>
        <taxon>Eumalacostraca</taxon>
        <taxon>Eucarida</taxon>
        <taxon>Decapoda</taxon>
        <taxon>Pleocyemata</taxon>
        <taxon>Caridea</taxon>
        <taxon>Atyoidea</taxon>
        <taxon>Atyidae</taxon>
        <taxon>Halocaridina</taxon>
    </lineage>
</organism>
<feature type="compositionally biased region" description="Basic and acidic residues" evidence="1">
    <location>
        <begin position="140"/>
        <end position="152"/>
    </location>
</feature>